<dbReference type="STRING" id="1802207.A3D44_00205"/>
<reference evidence="2 3" key="1">
    <citation type="journal article" date="2016" name="Nat. Commun.">
        <title>Thousands of microbial genomes shed light on interconnected biogeochemical processes in an aquifer system.</title>
        <authorList>
            <person name="Anantharaman K."/>
            <person name="Brown C.T."/>
            <person name="Hug L.A."/>
            <person name="Sharon I."/>
            <person name="Castelle C.J."/>
            <person name="Probst A.J."/>
            <person name="Thomas B.C."/>
            <person name="Singh A."/>
            <person name="Wilkins M.J."/>
            <person name="Karaoz U."/>
            <person name="Brodie E.L."/>
            <person name="Williams K.H."/>
            <person name="Hubbard S.S."/>
            <person name="Banfield J.F."/>
        </authorList>
    </citation>
    <scope>NUCLEOTIDE SEQUENCE [LARGE SCALE GENOMIC DNA]</scope>
</reference>
<proteinExistence type="predicted"/>
<dbReference type="SUPFAM" id="SSF53756">
    <property type="entry name" value="UDP-Glycosyltransferase/glycogen phosphorylase"/>
    <property type="match status" value="1"/>
</dbReference>
<dbReference type="Pfam" id="PF22053">
    <property type="entry name" value="DUF6938"/>
    <property type="match status" value="1"/>
</dbReference>
<evidence type="ECO:0000313" key="2">
    <source>
        <dbReference type="EMBL" id="OGZ68974.1"/>
    </source>
</evidence>
<dbReference type="EMBL" id="MHOT01000016">
    <property type="protein sequence ID" value="OGZ68974.1"/>
    <property type="molecule type" value="Genomic_DNA"/>
</dbReference>
<evidence type="ECO:0000259" key="1">
    <source>
        <dbReference type="Pfam" id="PF22053"/>
    </source>
</evidence>
<sequence>MLLKTESSEDSNQKAWVVAVDMGYGHQRTAYPLRDLAFGRSVVNANNYPGIIEKDRRFWRITKSAYEFLSRIRSIPLIGLFLFLFLDSFQKILGYYPKRDLSKSNFGGRIIFSFMRRGWGKDLINQLKKNPLPLVTTFFTPAFMAEECNYPNDIYCIICDADIARAWVSLEPQKSRIKYFASNTWTRDRLKLYGVPTENIMLTGYPLPKENLGGPNLETVKKDVGYRLLNLDPSGKYRKLYSPLVRSYLGELPHIPNHPLTLMFSIGGAGAQKEIAVAIINSLKEKIQAQELRVIVSVGTREAHRQYFANHIEGLKLDGWAHILSGKTMAEYFNKFNQALRTTDILMTKPSELSFYAGLGIPIVIEPSIGSQEDFNRRWLLHIGAGTLQENPKYTAEWLFDLLEGGDFAEMAMQGFVEIEKRGTYNIEQIIQKSKLKNQN</sequence>
<name>A0A1G2I2C7_9BACT</name>
<organism evidence="2 3">
    <name type="scientific">Candidatus Staskawiczbacteria bacterium RIFCSPHIGHO2_02_FULL_42_22</name>
    <dbReference type="NCBI Taxonomy" id="1802207"/>
    <lineage>
        <taxon>Bacteria</taxon>
        <taxon>Candidatus Staskawicziibacteriota</taxon>
    </lineage>
</organism>
<gene>
    <name evidence="2" type="ORF">A3D44_00205</name>
</gene>
<dbReference type="AlphaFoldDB" id="A0A1G2I2C7"/>
<accession>A0A1G2I2C7</accession>
<evidence type="ECO:0000313" key="3">
    <source>
        <dbReference type="Proteomes" id="UP000178820"/>
    </source>
</evidence>
<protein>
    <recommendedName>
        <fullName evidence="1">DUF6938 domain-containing protein</fullName>
    </recommendedName>
</protein>
<dbReference type="Proteomes" id="UP000178820">
    <property type="component" value="Unassembled WGS sequence"/>
</dbReference>
<comment type="caution">
    <text evidence="2">The sequence shown here is derived from an EMBL/GenBank/DDBJ whole genome shotgun (WGS) entry which is preliminary data.</text>
</comment>
<feature type="domain" description="DUF6938" evidence="1">
    <location>
        <begin position="257"/>
        <end position="334"/>
    </location>
</feature>
<dbReference type="InterPro" id="IPR054218">
    <property type="entry name" value="DUF6938"/>
</dbReference>